<keyword evidence="6" id="KW-1185">Reference proteome</keyword>
<evidence type="ECO:0000313" key="6">
    <source>
        <dbReference type="Proteomes" id="UP000184114"/>
    </source>
</evidence>
<dbReference type="AlphaFoldDB" id="A0A1M4U976"/>
<feature type="domain" description="Pirin N-terminal" evidence="3">
    <location>
        <begin position="63"/>
        <end position="141"/>
    </location>
</feature>
<sequence length="340" mass="38821">MSKNSILKIEKLDFMWQTEDPFLFCAHHKDNYPKGNDKLEPSSSELSGRNIGNDFILRNGWRMYHGKTIPGFPVHPHRGFETVTIVLEGFVDHSDSHGAAGRYGSGDVQWMTAGAGIQHAEMFPLINKDKDNPLHLFQVWLNLPKKDKFSDPHYKMLWAEDIPVIEEIDENEKKTIIKLISGKYNGTQALEPTPASWAKDEKNNVNIWIIKMEPKAKFELPASSSTITRNLYYYDGESISIDISTINLSNRIKLSGENAILITNGNKESNLLLLEGEPINEPVVAYGPFVMNTMEEIHQASRDYKETGFGGWPWNREDPVHFYETDRFAKYSDGTIEKRL</sequence>
<evidence type="ECO:0000256" key="2">
    <source>
        <dbReference type="RuleBase" id="RU003457"/>
    </source>
</evidence>
<dbReference type="Gene3D" id="2.60.120.10">
    <property type="entry name" value="Jelly Rolls"/>
    <property type="match status" value="2"/>
</dbReference>
<dbReference type="PANTHER" id="PTHR13903">
    <property type="entry name" value="PIRIN-RELATED"/>
    <property type="match status" value="1"/>
</dbReference>
<dbReference type="GeneID" id="90996215"/>
<accession>A0A1M4U976</accession>
<dbReference type="EMBL" id="FQTY01000003">
    <property type="protein sequence ID" value="SHE53113.1"/>
    <property type="molecule type" value="Genomic_DNA"/>
</dbReference>
<comment type="similarity">
    <text evidence="1 2">Belongs to the pirin family.</text>
</comment>
<dbReference type="PANTHER" id="PTHR13903:SF8">
    <property type="entry name" value="PIRIN"/>
    <property type="match status" value="1"/>
</dbReference>
<dbReference type="InterPro" id="IPR003829">
    <property type="entry name" value="Pirin_N_dom"/>
</dbReference>
<dbReference type="SUPFAM" id="SSF51182">
    <property type="entry name" value="RmlC-like cupins"/>
    <property type="match status" value="1"/>
</dbReference>
<dbReference type="InterPro" id="IPR011051">
    <property type="entry name" value="RmlC_Cupin_sf"/>
</dbReference>
<gene>
    <name evidence="5" type="ORF">SAMN02745784_00954</name>
</gene>
<protein>
    <recommendedName>
        <fullName evidence="7">Pirin</fullName>
    </recommendedName>
</protein>
<name>A0A1M4U976_9FIRM</name>
<evidence type="ECO:0000256" key="1">
    <source>
        <dbReference type="ARBA" id="ARBA00008416"/>
    </source>
</evidence>
<dbReference type="Pfam" id="PF02678">
    <property type="entry name" value="Pirin"/>
    <property type="match status" value="1"/>
</dbReference>
<evidence type="ECO:0000259" key="3">
    <source>
        <dbReference type="Pfam" id="PF02678"/>
    </source>
</evidence>
<feature type="domain" description="Pirin C-terminal" evidence="4">
    <location>
        <begin position="210"/>
        <end position="310"/>
    </location>
</feature>
<evidence type="ECO:0000259" key="4">
    <source>
        <dbReference type="Pfam" id="PF05726"/>
    </source>
</evidence>
<dbReference type="Pfam" id="PF05726">
    <property type="entry name" value="Pirin_C"/>
    <property type="match status" value="1"/>
</dbReference>
<dbReference type="InterPro" id="IPR012093">
    <property type="entry name" value="Pirin"/>
</dbReference>
<reference evidence="6" key="1">
    <citation type="submission" date="2016-11" db="EMBL/GenBank/DDBJ databases">
        <authorList>
            <person name="Varghese N."/>
            <person name="Submissions S."/>
        </authorList>
    </citation>
    <scope>NUCLEOTIDE SEQUENCE [LARGE SCALE GENOMIC DNA]</scope>
    <source>
        <strain evidence="6">DSM 18095</strain>
    </source>
</reference>
<dbReference type="RefSeq" id="WP_072973745.1">
    <property type="nucleotide sequence ID" value="NZ_FQTY01000003.1"/>
</dbReference>
<dbReference type="InterPro" id="IPR014710">
    <property type="entry name" value="RmlC-like_jellyroll"/>
</dbReference>
<dbReference type="Proteomes" id="UP000184114">
    <property type="component" value="Unassembled WGS sequence"/>
</dbReference>
<proteinExistence type="inferred from homology"/>
<evidence type="ECO:0008006" key="7">
    <source>
        <dbReference type="Google" id="ProtNLM"/>
    </source>
</evidence>
<dbReference type="STRING" id="1123404.SAMN02745784_00954"/>
<evidence type="ECO:0000313" key="5">
    <source>
        <dbReference type="EMBL" id="SHE53113.1"/>
    </source>
</evidence>
<dbReference type="InterPro" id="IPR008778">
    <property type="entry name" value="Pirin_C_dom"/>
</dbReference>
<organism evidence="5 6">
    <name type="scientific">Tissierella praeacuta DSM 18095</name>
    <dbReference type="NCBI Taxonomy" id="1123404"/>
    <lineage>
        <taxon>Bacteria</taxon>
        <taxon>Bacillati</taxon>
        <taxon>Bacillota</taxon>
        <taxon>Tissierellia</taxon>
        <taxon>Tissierellales</taxon>
        <taxon>Tissierellaceae</taxon>
        <taxon>Tissierella</taxon>
    </lineage>
</organism>
<dbReference type="CDD" id="cd02909">
    <property type="entry name" value="cupin_pirin_N"/>
    <property type="match status" value="1"/>
</dbReference>